<gene>
    <name evidence="1" type="ORF">Scep_014877</name>
</gene>
<accession>A0AAP0J4P0</accession>
<organism evidence="1 2">
    <name type="scientific">Stephania cephalantha</name>
    <dbReference type="NCBI Taxonomy" id="152367"/>
    <lineage>
        <taxon>Eukaryota</taxon>
        <taxon>Viridiplantae</taxon>
        <taxon>Streptophyta</taxon>
        <taxon>Embryophyta</taxon>
        <taxon>Tracheophyta</taxon>
        <taxon>Spermatophyta</taxon>
        <taxon>Magnoliopsida</taxon>
        <taxon>Ranunculales</taxon>
        <taxon>Menispermaceae</taxon>
        <taxon>Menispermoideae</taxon>
        <taxon>Cissampelideae</taxon>
        <taxon>Stephania</taxon>
    </lineage>
</organism>
<evidence type="ECO:0000313" key="2">
    <source>
        <dbReference type="Proteomes" id="UP001419268"/>
    </source>
</evidence>
<reference evidence="1 2" key="1">
    <citation type="submission" date="2024-01" db="EMBL/GenBank/DDBJ databases">
        <title>Genome assemblies of Stephania.</title>
        <authorList>
            <person name="Yang L."/>
        </authorList>
    </citation>
    <scope>NUCLEOTIDE SEQUENCE [LARGE SCALE GENOMIC DNA]</scope>
    <source>
        <strain evidence="1">JXDWG</strain>
        <tissue evidence="1">Leaf</tissue>
    </source>
</reference>
<dbReference type="Proteomes" id="UP001419268">
    <property type="component" value="Unassembled WGS sequence"/>
</dbReference>
<keyword evidence="2" id="KW-1185">Reference proteome</keyword>
<name>A0AAP0J4P0_9MAGN</name>
<comment type="caution">
    <text evidence="1">The sequence shown here is derived from an EMBL/GenBank/DDBJ whole genome shotgun (WGS) entry which is preliminary data.</text>
</comment>
<proteinExistence type="predicted"/>
<dbReference type="AlphaFoldDB" id="A0AAP0J4P0"/>
<sequence length="69" mass="7591">MNGALSTGRMRDFDEIAMTRWRKNETVVVKKSTSKRIMFPPYAACMAPVLDGPAQSYASGLQQLAPSDP</sequence>
<dbReference type="EMBL" id="JBBNAG010000006">
    <property type="protein sequence ID" value="KAK9126031.1"/>
    <property type="molecule type" value="Genomic_DNA"/>
</dbReference>
<protein>
    <submittedName>
        <fullName evidence="1">Uncharacterized protein</fullName>
    </submittedName>
</protein>
<evidence type="ECO:0000313" key="1">
    <source>
        <dbReference type="EMBL" id="KAK9126031.1"/>
    </source>
</evidence>